<dbReference type="Proteomes" id="UP000614490">
    <property type="component" value="Unassembled WGS sequence"/>
</dbReference>
<dbReference type="Pfam" id="PF00563">
    <property type="entry name" value="EAL"/>
    <property type="match status" value="1"/>
</dbReference>
<evidence type="ECO:0000259" key="1">
    <source>
        <dbReference type="PROSITE" id="PS50883"/>
    </source>
</evidence>
<evidence type="ECO:0000313" key="4">
    <source>
        <dbReference type="Proteomes" id="UP000614490"/>
    </source>
</evidence>
<dbReference type="PANTHER" id="PTHR44757:SF2">
    <property type="entry name" value="BIOFILM ARCHITECTURE MAINTENANCE PROTEIN MBAA"/>
    <property type="match status" value="1"/>
</dbReference>
<dbReference type="InterPro" id="IPR013655">
    <property type="entry name" value="PAS_fold_3"/>
</dbReference>
<sequence length="992" mass="114347">MGRKILTEKTNQSTNDISPMSQNNLLNIFTSSLEGHPEIVYVFDKNLNPVYQNKNFNHLLGYQESSPDLFEHLTEGETQQLTKMIDSSLQGMNSYTTLQISAHSYILNIEVTSIPIKDSNDVIGAYLIIKDTTPDLHLKNDLSITEDSLSIAQQSGDITSWEYEYSTGQFKVSESIYELFSLPKKEETEWTLQLILDRIAPGDLEKVTKAIEKSIAEQTEGETDFKAVLTDGTIRYIEASWKFTMTLNGEILLVGGARDVTNEKEWEMKQSVEKEQITHMYDSLEGFLVWEYDFLQQKITYVSGGTEDIFDMARQSFIDDHDLWMEKIHPEDKDFVHSQLKKLREGHAVFYQFRFVNETGVISHLETQSFPRFNLEGEITQFFSFVRNITVSKSIEELQTFNASHDYLTQLFNRNHFHETITTLSSDPTTPYALMYLGLKRFSSINETLGFQIGDAILLQVADKLRSLGKEDIYLARISGSTFAIVYKNFHDEQAVYDLATHLLDNIDPHFHIKDYELYINISIGITFFPHDDTDPNHLIQLAMFAMQRAKQLEGHNYQVHYQTNDLVSYKKYVLEKDLRQAIKQEQLELYYQPRVNPSSGVINGFEALIRWNHKEWGVVRPNEFIPLAEESHLITDISYYVIEQACKQLEEWTRQGLPKRLISVNVSPLCFLKKRLVDHTEECLKRYNVDGKWLEIELTETTLMKNEQIVLQAMEKLRGLGVKMALDDFGTGFSSLSYIRKFPIETIKIDKSFMDKVGEKSTEGTNGETSINKDEHLVATIVYMANGMGMNVVAEGVENEQQLAFTKQIECSEAQGYLFSKPLKAEELLPLLERGTVPPKIKKEKKQKEERRSYFRLEFDAPLRGNMLITEVRGKAVQTGNTEILIKDISVGGLKFTSSLNLPVRPDIKMKFQIHLMGETLDVFGKVVWKNEMKHETYDYGVEFKLNVPLQDKLAQIINKASVYQHKKKDLPKTPVINENPHTYLYKKMKK</sequence>
<feature type="domain" description="GGDEF" evidence="2">
    <location>
        <begin position="430"/>
        <end position="564"/>
    </location>
</feature>
<dbReference type="PROSITE" id="PS50887">
    <property type="entry name" value="GGDEF"/>
    <property type="match status" value="1"/>
</dbReference>
<dbReference type="EMBL" id="JADZSC010000002">
    <property type="protein sequence ID" value="MBH0230973.1"/>
    <property type="molecule type" value="Genomic_DNA"/>
</dbReference>
<dbReference type="SMART" id="SM00086">
    <property type="entry name" value="PAC"/>
    <property type="match status" value="2"/>
</dbReference>
<dbReference type="InterPro" id="IPR035965">
    <property type="entry name" value="PAS-like_dom_sf"/>
</dbReference>
<dbReference type="Gene3D" id="2.40.10.220">
    <property type="entry name" value="predicted glycosyltransferase like domains"/>
    <property type="match status" value="1"/>
</dbReference>
<dbReference type="PROSITE" id="PS50883">
    <property type="entry name" value="EAL"/>
    <property type="match status" value="1"/>
</dbReference>
<organism evidence="3 4">
    <name type="scientific">Halobacillus yeomjeoni</name>
    <dbReference type="NCBI Taxonomy" id="311194"/>
    <lineage>
        <taxon>Bacteria</taxon>
        <taxon>Bacillati</taxon>
        <taxon>Bacillota</taxon>
        <taxon>Bacilli</taxon>
        <taxon>Bacillales</taxon>
        <taxon>Bacillaceae</taxon>
        <taxon>Halobacillus</taxon>
    </lineage>
</organism>
<proteinExistence type="predicted"/>
<gene>
    <name evidence="3" type="ORF">H0267_12165</name>
</gene>
<name>A0A931HX00_9BACI</name>
<dbReference type="InterPro" id="IPR043128">
    <property type="entry name" value="Rev_trsase/Diguanyl_cyclase"/>
</dbReference>
<dbReference type="NCBIfam" id="TIGR00229">
    <property type="entry name" value="sensory_box"/>
    <property type="match status" value="1"/>
</dbReference>
<protein>
    <submittedName>
        <fullName evidence="3">EAL domain-containing protein</fullName>
    </submittedName>
</protein>
<dbReference type="InterPro" id="IPR009875">
    <property type="entry name" value="PilZ_domain"/>
</dbReference>
<feature type="domain" description="EAL" evidence="1">
    <location>
        <begin position="572"/>
        <end position="837"/>
    </location>
</feature>
<dbReference type="SUPFAM" id="SSF55785">
    <property type="entry name" value="PYP-like sensor domain (PAS domain)"/>
    <property type="match status" value="2"/>
</dbReference>
<dbReference type="Gene3D" id="3.20.20.450">
    <property type="entry name" value="EAL domain"/>
    <property type="match status" value="1"/>
</dbReference>
<dbReference type="CDD" id="cd01949">
    <property type="entry name" value="GGDEF"/>
    <property type="match status" value="1"/>
</dbReference>
<dbReference type="Gene3D" id="3.30.70.270">
    <property type="match status" value="1"/>
</dbReference>
<dbReference type="RefSeq" id="WP_197317575.1">
    <property type="nucleotide sequence ID" value="NZ_JADZSC010000002.1"/>
</dbReference>
<dbReference type="InterPro" id="IPR001610">
    <property type="entry name" value="PAC"/>
</dbReference>
<dbReference type="InterPro" id="IPR035919">
    <property type="entry name" value="EAL_sf"/>
</dbReference>
<dbReference type="Pfam" id="PF00990">
    <property type="entry name" value="GGDEF"/>
    <property type="match status" value="1"/>
</dbReference>
<dbReference type="GO" id="GO:0035438">
    <property type="term" value="F:cyclic-di-GMP binding"/>
    <property type="evidence" value="ECO:0007669"/>
    <property type="project" value="InterPro"/>
</dbReference>
<dbReference type="InterPro" id="IPR029787">
    <property type="entry name" value="Nucleotide_cyclase"/>
</dbReference>
<keyword evidence="4" id="KW-1185">Reference proteome</keyword>
<dbReference type="SUPFAM" id="SSF55073">
    <property type="entry name" value="Nucleotide cyclase"/>
    <property type="match status" value="1"/>
</dbReference>
<dbReference type="InterPro" id="IPR000160">
    <property type="entry name" value="GGDEF_dom"/>
</dbReference>
<dbReference type="PANTHER" id="PTHR44757">
    <property type="entry name" value="DIGUANYLATE CYCLASE DGCP"/>
    <property type="match status" value="1"/>
</dbReference>
<comment type="caution">
    <text evidence="3">The sequence shown here is derived from an EMBL/GenBank/DDBJ whole genome shotgun (WGS) entry which is preliminary data.</text>
</comment>
<evidence type="ECO:0000259" key="2">
    <source>
        <dbReference type="PROSITE" id="PS50887"/>
    </source>
</evidence>
<evidence type="ECO:0000313" key="3">
    <source>
        <dbReference type="EMBL" id="MBH0230973.1"/>
    </source>
</evidence>
<accession>A0A931HX00</accession>
<dbReference type="Gene3D" id="3.30.450.20">
    <property type="entry name" value="PAS domain"/>
    <property type="match status" value="3"/>
</dbReference>
<dbReference type="CDD" id="cd01948">
    <property type="entry name" value="EAL"/>
    <property type="match status" value="1"/>
</dbReference>
<dbReference type="NCBIfam" id="TIGR00254">
    <property type="entry name" value="GGDEF"/>
    <property type="match status" value="1"/>
</dbReference>
<dbReference type="InterPro" id="IPR052155">
    <property type="entry name" value="Biofilm_reg_signaling"/>
</dbReference>
<dbReference type="AlphaFoldDB" id="A0A931HX00"/>
<reference evidence="3 4" key="1">
    <citation type="journal article" date="2005" name="Int. J. Syst. Evol. Microbiol.">
        <title>Halobacillus yeomjeoni sp. nov., isolated from a marine solar saltern in Korea.</title>
        <authorList>
            <person name="Yoon J.H."/>
            <person name="Kang S.J."/>
            <person name="Lee C.H."/>
            <person name="Oh H.W."/>
            <person name="Oh T.K."/>
        </authorList>
    </citation>
    <scope>NUCLEOTIDE SEQUENCE [LARGE SCALE GENOMIC DNA]</scope>
    <source>
        <strain evidence="3 4">KCTC 3957</strain>
    </source>
</reference>
<dbReference type="InterPro" id="IPR001633">
    <property type="entry name" value="EAL_dom"/>
</dbReference>
<dbReference type="InterPro" id="IPR000014">
    <property type="entry name" value="PAS"/>
</dbReference>
<dbReference type="Pfam" id="PF07238">
    <property type="entry name" value="PilZ"/>
    <property type="match status" value="1"/>
</dbReference>
<dbReference type="Pfam" id="PF08447">
    <property type="entry name" value="PAS_3"/>
    <property type="match status" value="2"/>
</dbReference>
<dbReference type="SUPFAM" id="SSF141868">
    <property type="entry name" value="EAL domain-like"/>
    <property type="match status" value="1"/>
</dbReference>
<dbReference type="SMART" id="SM00052">
    <property type="entry name" value="EAL"/>
    <property type="match status" value="1"/>
</dbReference>
<dbReference type="SMART" id="SM00267">
    <property type="entry name" value="GGDEF"/>
    <property type="match status" value="1"/>
</dbReference>